<dbReference type="EMBL" id="AP024747">
    <property type="protein sequence ID" value="BCY24716.1"/>
    <property type="molecule type" value="Genomic_DNA"/>
</dbReference>
<organism evidence="2 3">
    <name type="scientific">Cutibacterium modestum</name>
    <dbReference type="NCBI Taxonomy" id="2559073"/>
    <lineage>
        <taxon>Bacteria</taxon>
        <taxon>Bacillati</taxon>
        <taxon>Actinomycetota</taxon>
        <taxon>Actinomycetes</taxon>
        <taxon>Propionibacteriales</taxon>
        <taxon>Propionibacteriaceae</taxon>
        <taxon>Cutibacterium</taxon>
    </lineage>
</organism>
<protein>
    <submittedName>
        <fullName evidence="2">Uncharacterized protein</fullName>
    </submittedName>
</protein>
<evidence type="ECO:0000313" key="3">
    <source>
        <dbReference type="Proteomes" id="UP000825072"/>
    </source>
</evidence>
<gene>
    <name evidence="2" type="ORF">KB1_07060</name>
</gene>
<feature type="region of interest" description="Disordered" evidence="1">
    <location>
        <begin position="1"/>
        <end position="63"/>
    </location>
</feature>
<evidence type="ECO:0000313" key="2">
    <source>
        <dbReference type="EMBL" id="BCY24716.1"/>
    </source>
</evidence>
<accession>A0AAD1KPC7</accession>
<reference evidence="2" key="1">
    <citation type="submission" date="2021-06" db="EMBL/GenBank/DDBJ databases">
        <title>Genome sequence of Cutibacterium modestum strain KB17-24694.</title>
        <authorList>
            <person name="Dekio I."/>
            <person name="Asahina A."/>
            <person name="Nishida M."/>
        </authorList>
    </citation>
    <scope>NUCLEOTIDE SEQUENCE</scope>
    <source>
        <strain evidence="2">KB17-24694</strain>
    </source>
</reference>
<proteinExistence type="predicted"/>
<dbReference type="Proteomes" id="UP000825072">
    <property type="component" value="Chromosome 1"/>
</dbReference>
<sequence>MTAGEVRPSHSRGYTEEVTASGMSTLQIDTPILTRGRKVKSERKKTKQEKMGTIEDTPTNMSNACNGEQCQVVVGITAR</sequence>
<evidence type="ECO:0000256" key="1">
    <source>
        <dbReference type="SAM" id="MobiDB-lite"/>
    </source>
</evidence>
<name>A0AAD1KPC7_9ACTN</name>
<dbReference type="AlphaFoldDB" id="A0AAD1KPC7"/>
<feature type="compositionally biased region" description="Basic residues" evidence="1">
    <location>
        <begin position="35"/>
        <end position="47"/>
    </location>
</feature>